<evidence type="ECO:0000313" key="1">
    <source>
        <dbReference type="EMBL" id="MED6142786.1"/>
    </source>
</evidence>
<dbReference type="EMBL" id="JASCZI010090622">
    <property type="protein sequence ID" value="MED6142786.1"/>
    <property type="molecule type" value="Genomic_DNA"/>
</dbReference>
<accession>A0ABU6T238</accession>
<sequence length="296" mass="33983">MEFEADQGLPDEIILEIFKRTEPKTATRCKILGKTWNGALTEYSFMKQNTFYSEGRHCNLLLQVGEGPWLPKLDCCSSLNIPDGSAVPCLLPIEFGRHGWWTIIGSAEDKWKHGYMEDGGLRNLSSNSVFHEGKAFWINWVGRFFTTASVIAVFDVESFEIHKIKITRSRNQHFQNLAVTEDKLLLLGYELTNYGVVNLIYRVDITKMKITPWKRVVDNRQRGIPCNPIQVSINEMLTIYEKIIGAKNPKDQSITEIEVWKLNLCTQKHARIYCSWWFDDMSFADAALVSQGLLIP</sequence>
<protein>
    <recommendedName>
        <fullName evidence="3">F-box domain-containing protein</fullName>
    </recommendedName>
</protein>
<dbReference type="Proteomes" id="UP001341840">
    <property type="component" value="Unassembled WGS sequence"/>
</dbReference>
<evidence type="ECO:0000313" key="2">
    <source>
        <dbReference type="Proteomes" id="UP001341840"/>
    </source>
</evidence>
<proteinExistence type="predicted"/>
<name>A0ABU6T238_9FABA</name>
<gene>
    <name evidence="1" type="ORF">PIB30_000345</name>
</gene>
<evidence type="ECO:0008006" key="3">
    <source>
        <dbReference type="Google" id="ProtNLM"/>
    </source>
</evidence>
<keyword evidence="2" id="KW-1185">Reference proteome</keyword>
<dbReference type="InterPro" id="IPR036047">
    <property type="entry name" value="F-box-like_dom_sf"/>
</dbReference>
<comment type="caution">
    <text evidence="1">The sequence shown here is derived from an EMBL/GenBank/DDBJ whole genome shotgun (WGS) entry which is preliminary data.</text>
</comment>
<dbReference type="SUPFAM" id="SSF81383">
    <property type="entry name" value="F-box domain"/>
    <property type="match status" value="1"/>
</dbReference>
<reference evidence="1 2" key="1">
    <citation type="journal article" date="2023" name="Plants (Basel)">
        <title>Bridging the Gap: Combining Genomics and Transcriptomics Approaches to Understand Stylosanthes scabra, an Orphan Legume from the Brazilian Caatinga.</title>
        <authorList>
            <person name="Ferreira-Neto J.R.C."/>
            <person name="da Silva M.D."/>
            <person name="Binneck E."/>
            <person name="de Melo N.F."/>
            <person name="da Silva R.H."/>
            <person name="de Melo A.L.T.M."/>
            <person name="Pandolfi V."/>
            <person name="Bustamante F.O."/>
            <person name="Brasileiro-Vidal A.C."/>
            <person name="Benko-Iseppon A.M."/>
        </authorList>
    </citation>
    <scope>NUCLEOTIDE SEQUENCE [LARGE SCALE GENOMIC DNA]</scope>
    <source>
        <tissue evidence="1">Leaves</tissue>
    </source>
</reference>
<organism evidence="1 2">
    <name type="scientific">Stylosanthes scabra</name>
    <dbReference type="NCBI Taxonomy" id="79078"/>
    <lineage>
        <taxon>Eukaryota</taxon>
        <taxon>Viridiplantae</taxon>
        <taxon>Streptophyta</taxon>
        <taxon>Embryophyta</taxon>
        <taxon>Tracheophyta</taxon>
        <taxon>Spermatophyta</taxon>
        <taxon>Magnoliopsida</taxon>
        <taxon>eudicotyledons</taxon>
        <taxon>Gunneridae</taxon>
        <taxon>Pentapetalae</taxon>
        <taxon>rosids</taxon>
        <taxon>fabids</taxon>
        <taxon>Fabales</taxon>
        <taxon>Fabaceae</taxon>
        <taxon>Papilionoideae</taxon>
        <taxon>50 kb inversion clade</taxon>
        <taxon>dalbergioids sensu lato</taxon>
        <taxon>Dalbergieae</taxon>
        <taxon>Pterocarpus clade</taxon>
        <taxon>Stylosanthes</taxon>
    </lineage>
</organism>